<dbReference type="PANTHER" id="PTHR10629:SF52">
    <property type="entry name" value="DNA (CYTOSINE-5)-METHYLTRANSFERASE 1"/>
    <property type="match status" value="1"/>
</dbReference>
<dbReference type="Pfam" id="PF00145">
    <property type="entry name" value="DNA_methylase"/>
    <property type="match status" value="2"/>
</dbReference>
<reference evidence="9 10" key="1">
    <citation type="submission" date="2020-01" db="EMBL/GenBank/DDBJ databases">
        <title>Genome analysis.</title>
        <authorList>
            <person name="Wu S."/>
            <person name="Wang G."/>
        </authorList>
    </citation>
    <scope>NUCLEOTIDE SEQUENCE [LARGE SCALE GENOMIC DNA]</scope>
    <source>
        <strain evidence="9 10">SYL130</strain>
    </source>
</reference>
<keyword evidence="10" id="KW-1185">Reference proteome</keyword>
<dbReference type="GO" id="GO:0008168">
    <property type="term" value="F:methyltransferase activity"/>
    <property type="evidence" value="ECO:0007669"/>
    <property type="project" value="UniProtKB-KW"/>
</dbReference>
<evidence type="ECO:0000313" key="10">
    <source>
        <dbReference type="Proteomes" id="UP000753802"/>
    </source>
</evidence>
<dbReference type="GO" id="GO:0032259">
    <property type="term" value="P:methylation"/>
    <property type="evidence" value="ECO:0007669"/>
    <property type="project" value="UniProtKB-KW"/>
</dbReference>
<evidence type="ECO:0000256" key="3">
    <source>
        <dbReference type="ARBA" id="ARBA00022691"/>
    </source>
</evidence>
<comment type="similarity">
    <text evidence="6 7">Belongs to the class I-like SAM-binding methyltransferase superfamily. C5-methyltransferase family.</text>
</comment>
<dbReference type="EC" id="2.1.1.37" evidence="8"/>
<comment type="caution">
    <text evidence="9">The sequence shown here is derived from an EMBL/GenBank/DDBJ whole genome shotgun (WGS) entry which is preliminary data.</text>
</comment>
<keyword evidence="3 6" id="KW-0949">S-adenosyl-L-methionine</keyword>
<dbReference type="InterPro" id="IPR029063">
    <property type="entry name" value="SAM-dependent_MTases_sf"/>
</dbReference>
<dbReference type="InterPro" id="IPR001525">
    <property type="entry name" value="C5_MeTfrase"/>
</dbReference>
<evidence type="ECO:0000256" key="2">
    <source>
        <dbReference type="ARBA" id="ARBA00022679"/>
    </source>
</evidence>
<evidence type="ECO:0000313" key="9">
    <source>
        <dbReference type="EMBL" id="NCI48480.1"/>
    </source>
</evidence>
<dbReference type="PROSITE" id="PS00095">
    <property type="entry name" value="C5_MTASE_2"/>
    <property type="match status" value="1"/>
</dbReference>
<dbReference type="PANTHER" id="PTHR10629">
    <property type="entry name" value="CYTOSINE-SPECIFIC METHYLTRANSFERASE"/>
    <property type="match status" value="1"/>
</dbReference>
<dbReference type="EMBL" id="JAACJS010000002">
    <property type="protein sequence ID" value="NCI48480.1"/>
    <property type="molecule type" value="Genomic_DNA"/>
</dbReference>
<evidence type="ECO:0000256" key="7">
    <source>
        <dbReference type="RuleBase" id="RU000416"/>
    </source>
</evidence>
<dbReference type="InterPro" id="IPR031303">
    <property type="entry name" value="C5_meth_CS"/>
</dbReference>
<evidence type="ECO:0000256" key="6">
    <source>
        <dbReference type="PROSITE-ProRule" id="PRU01016"/>
    </source>
</evidence>
<evidence type="ECO:0000256" key="1">
    <source>
        <dbReference type="ARBA" id="ARBA00022603"/>
    </source>
</evidence>
<gene>
    <name evidence="9" type="ORF">GWC95_01005</name>
</gene>
<evidence type="ECO:0000256" key="8">
    <source>
        <dbReference type="RuleBase" id="RU000417"/>
    </source>
</evidence>
<protein>
    <recommendedName>
        <fullName evidence="8">Cytosine-specific methyltransferase</fullName>
        <ecNumber evidence="8">2.1.1.37</ecNumber>
    </recommendedName>
</protein>
<sequence length="533" mass="60498">MDRKLKHIELFAGCGGMSLGLEAAGFELVLANELSPMAGETFAYNLLDENLRELASKGSSSNKVLWLRSQFTQLELTERLRENPFDYSKGNRTDIDDKTVFDNNLIVGNINDFLDVLSSKPKLLAQLRKQDVDLLSGGPPCQSFSLAGRREKDNHKNLLPLSFAKFAGMIKPKVVLLENVKGITSPFTLDGHKYHAWVEVAKAFSLEQFVPICFMLNSKFYGVPQNRPRFILMALRKDVLQALLTKTNDPLSKSILENADRFYKLVQKYKLNLDVITHKDLELYDINKLPQVFNGELMPAIETNKNNFISAEEAIGDLESNVVDEASMPAYVMVLNKLFAKKGKKSNKLVNHITRRHNFQVRARFRWLQLVTTLNGTAPEALKALLGNLDKTTAEIVFEKIKKTKILTHQGEKEALKRLASFPEFLDYLKSIQTKKHSQRALKANEPAPAQMTIPDDLCHYSENELRTLTVREMARFQSFPDWFEFRSKVTTGGKQRSFEIPQYTQVGNAVPPLLALRLGQVIHNIINKIEND</sequence>
<name>A0ABW9ZPM6_9BACT</name>
<feature type="active site" evidence="6">
    <location>
        <position position="141"/>
    </location>
</feature>
<proteinExistence type="inferred from homology"/>
<dbReference type="InterPro" id="IPR018117">
    <property type="entry name" value="C5_DNA_meth_AS"/>
</dbReference>
<dbReference type="Gene3D" id="3.40.50.150">
    <property type="entry name" value="Vaccinia Virus protein VP39"/>
    <property type="match status" value="1"/>
</dbReference>
<dbReference type="RefSeq" id="WP_161816804.1">
    <property type="nucleotide sequence ID" value="NZ_JAACJS010000002.1"/>
</dbReference>
<dbReference type="PROSITE" id="PS00094">
    <property type="entry name" value="C5_MTASE_1"/>
    <property type="match status" value="1"/>
</dbReference>
<dbReference type="Proteomes" id="UP000753802">
    <property type="component" value="Unassembled WGS sequence"/>
</dbReference>
<keyword evidence="1 6" id="KW-0489">Methyltransferase</keyword>
<evidence type="ECO:0000256" key="4">
    <source>
        <dbReference type="ARBA" id="ARBA00022747"/>
    </source>
</evidence>
<dbReference type="NCBIfam" id="TIGR00675">
    <property type="entry name" value="dcm"/>
    <property type="match status" value="1"/>
</dbReference>
<organism evidence="9 10">
    <name type="scientific">Sediminibacterium roseum</name>
    <dbReference type="NCBI Taxonomy" id="1978412"/>
    <lineage>
        <taxon>Bacteria</taxon>
        <taxon>Pseudomonadati</taxon>
        <taxon>Bacteroidota</taxon>
        <taxon>Chitinophagia</taxon>
        <taxon>Chitinophagales</taxon>
        <taxon>Chitinophagaceae</taxon>
        <taxon>Sediminibacterium</taxon>
    </lineage>
</organism>
<dbReference type="PROSITE" id="PS51679">
    <property type="entry name" value="SAM_MT_C5"/>
    <property type="match status" value="1"/>
</dbReference>
<keyword evidence="2 6" id="KW-0808">Transferase</keyword>
<comment type="catalytic activity">
    <reaction evidence="5 8">
        <text>a 2'-deoxycytidine in DNA + S-adenosyl-L-methionine = a 5-methyl-2'-deoxycytidine in DNA + S-adenosyl-L-homocysteine + H(+)</text>
        <dbReference type="Rhea" id="RHEA:13681"/>
        <dbReference type="Rhea" id="RHEA-COMP:11369"/>
        <dbReference type="Rhea" id="RHEA-COMP:11370"/>
        <dbReference type="ChEBI" id="CHEBI:15378"/>
        <dbReference type="ChEBI" id="CHEBI:57856"/>
        <dbReference type="ChEBI" id="CHEBI:59789"/>
        <dbReference type="ChEBI" id="CHEBI:85452"/>
        <dbReference type="ChEBI" id="CHEBI:85454"/>
        <dbReference type="EC" id="2.1.1.37"/>
    </reaction>
</comment>
<dbReference type="PRINTS" id="PR00105">
    <property type="entry name" value="C5METTRFRASE"/>
</dbReference>
<dbReference type="Gene3D" id="3.90.120.10">
    <property type="entry name" value="DNA Methylase, subunit A, domain 2"/>
    <property type="match status" value="1"/>
</dbReference>
<keyword evidence="4" id="KW-0680">Restriction system</keyword>
<dbReference type="InterPro" id="IPR050390">
    <property type="entry name" value="C5-Methyltransferase"/>
</dbReference>
<evidence type="ECO:0000256" key="5">
    <source>
        <dbReference type="ARBA" id="ARBA00047422"/>
    </source>
</evidence>
<dbReference type="SUPFAM" id="SSF53335">
    <property type="entry name" value="S-adenosyl-L-methionine-dependent methyltransferases"/>
    <property type="match status" value="1"/>
</dbReference>
<accession>A0ABW9ZPM6</accession>